<dbReference type="AlphaFoldDB" id="A0A7Y9XC73"/>
<dbReference type="Proteomes" id="UP000584931">
    <property type="component" value="Unassembled WGS sequence"/>
</dbReference>
<sequence>MSSLSLLYWEPRRYRGGLAGPVHRPHPRSFVFTN</sequence>
<organism evidence="1 2">
    <name type="scientific">Nocardiopsis sinuspersici</name>
    <dbReference type="NCBI Taxonomy" id="501010"/>
    <lineage>
        <taxon>Bacteria</taxon>
        <taxon>Bacillati</taxon>
        <taxon>Actinomycetota</taxon>
        <taxon>Actinomycetes</taxon>
        <taxon>Streptosporangiales</taxon>
        <taxon>Nocardiopsidaceae</taxon>
        <taxon>Nocardiopsis</taxon>
    </lineage>
</organism>
<dbReference type="EMBL" id="JACCHL010000001">
    <property type="protein sequence ID" value="NYH51883.1"/>
    <property type="molecule type" value="Genomic_DNA"/>
</dbReference>
<comment type="caution">
    <text evidence="1">The sequence shown here is derived from an EMBL/GenBank/DDBJ whole genome shotgun (WGS) entry which is preliminary data.</text>
</comment>
<reference evidence="1 2" key="1">
    <citation type="submission" date="2020-07" db="EMBL/GenBank/DDBJ databases">
        <title>Sequencing the genomes of 1000 actinobacteria strains.</title>
        <authorList>
            <person name="Klenk H.-P."/>
        </authorList>
    </citation>
    <scope>NUCLEOTIDE SEQUENCE [LARGE SCALE GENOMIC DNA]</scope>
    <source>
        <strain evidence="1 2">DSM 45278</strain>
    </source>
</reference>
<protein>
    <submittedName>
        <fullName evidence="1">Uncharacterized protein</fullName>
    </submittedName>
</protein>
<evidence type="ECO:0000313" key="2">
    <source>
        <dbReference type="Proteomes" id="UP000584931"/>
    </source>
</evidence>
<gene>
    <name evidence="1" type="ORF">HNR06_001472</name>
</gene>
<name>A0A7Y9XC73_9ACTN</name>
<proteinExistence type="predicted"/>
<evidence type="ECO:0000313" key="1">
    <source>
        <dbReference type="EMBL" id="NYH51883.1"/>
    </source>
</evidence>
<accession>A0A7Y9XC73</accession>